<reference evidence="1 2" key="2">
    <citation type="journal article" date="2010" name="Stand. Genomic Sci.">
        <title>Complete genome sequence of Desulfohalobium retbaense type strain (HR(100)).</title>
        <authorList>
            <person name="Spring S."/>
            <person name="Nolan M."/>
            <person name="Lapidus A."/>
            <person name="Glavina Del Rio T."/>
            <person name="Copeland A."/>
            <person name="Tice H."/>
            <person name="Cheng J.F."/>
            <person name="Lucas S."/>
            <person name="Land M."/>
            <person name="Chen F."/>
            <person name="Bruce D."/>
            <person name="Goodwin L."/>
            <person name="Pitluck S."/>
            <person name="Ivanova N."/>
            <person name="Mavromatis K."/>
            <person name="Mikhailova N."/>
            <person name="Pati A."/>
            <person name="Chen A."/>
            <person name="Palaniappan K."/>
            <person name="Hauser L."/>
            <person name="Chang Y.J."/>
            <person name="Jeffries C.D."/>
            <person name="Munk C."/>
            <person name="Kiss H."/>
            <person name="Chain P."/>
            <person name="Han C."/>
            <person name="Brettin T."/>
            <person name="Detter J.C."/>
            <person name="Schuler E."/>
            <person name="Goker M."/>
            <person name="Rohde M."/>
            <person name="Bristow J."/>
            <person name="Eisen J.A."/>
            <person name="Markowitz V."/>
            <person name="Hugenholtz P."/>
            <person name="Kyrpides N.C."/>
            <person name="Klenk H.P."/>
        </authorList>
    </citation>
    <scope>NUCLEOTIDE SEQUENCE [LARGE SCALE GENOMIC DNA]</scope>
    <source>
        <strain evidence="2">ATCC 49802 / DSM 20745 / S 6022</strain>
    </source>
</reference>
<dbReference type="AlphaFoldDB" id="D1CAI7"/>
<dbReference type="NCBIfam" id="TIGR01873">
    <property type="entry name" value="cas_CT1978"/>
    <property type="match status" value="1"/>
</dbReference>
<dbReference type="Pfam" id="PF09707">
    <property type="entry name" value="Cas_Cas2CT1978"/>
    <property type="match status" value="1"/>
</dbReference>
<dbReference type="OrthoDB" id="9776650at2"/>
<dbReference type="InterPro" id="IPR010152">
    <property type="entry name" value="CRISPR-assoc_prot_Cas2_sub"/>
</dbReference>
<dbReference type="Proteomes" id="UP000002027">
    <property type="component" value="Chromosome 2"/>
</dbReference>
<dbReference type="eggNOG" id="COG0847">
    <property type="taxonomic scope" value="Bacteria"/>
</dbReference>
<dbReference type="STRING" id="479434.Sthe_3431"/>
<reference evidence="2" key="1">
    <citation type="submission" date="2009-11" db="EMBL/GenBank/DDBJ databases">
        <title>The complete chromosome 2 of Sphaerobacter thermophilus DSM 20745.</title>
        <authorList>
            <person name="Lucas S."/>
            <person name="Copeland A."/>
            <person name="Lapidus A."/>
            <person name="Glavina del Rio T."/>
            <person name="Dalin E."/>
            <person name="Tice H."/>
            <person name="Bruce D."/>
            <person name="Goodwin L."/>
            <person name="Pitluck S."/>
            <person name="Kyrpides N."/>
            <person name="Mavromatis K."/>
            <person name="Ivanova N."/>
            <person name="Mikhailova N."/>
            <person name="LaButti K.M."/>
            <person name="Clum A."/>
            <person name="Sun H.I."/>
            <person name="Brettin T."/>
            <person name="Detter J.C."/>
            <person name="Han C."/>
            <person name="Larimer F."/>
            <person name="Land M."/>
            <person name="Hauser L."/>
            <person name="Markowitz V."/>
            <person name="Cheng J.F."/>
            <person name="Hugenholtz P."/>
            <person name="Woyke T."/>
            <person name="Wu D."/>
            <person name="Steenblock K."/>
            <person name="Schneider S."/>
            <person name="Pukall R."/>
            <person name="Goeker M."/>
            <person name="Klenk H.P."/>
            <person name="Eisen J.A."/>
        </authorList>
    </citation>
    <scope>NUCLEOTIDE SEQUENCE [LARGE SCALE GENOMIC DNA]</scope>
    <source>
        <strain evidence="2">ATCC 49802 / DSM 20745 / S 6022</strain>
    </source>
</reference>
<organism evidence="1 2">
    <name type="scientific">Sphaerobacter thermophilus (strain ATCC 49802 / DSM 20745 / KCCM 41009 / NCIMB 13125 / S 6022)</name>
    <dbReference type="NCBI Taxonomy" id="479434"/>
    <lineage>
        <taxon>Bacteria</taxon>
        <taxon>Pseudomonadati</taxon>
        <taxon>Thermomicrobiota</taxon>
        <taxon>Thermomicrobia</taxon>
        <taxon>Sphaerobacterales</taxon>
        <taxon>Sphaerobacterineae</taxon>
        <taxon>Sphaerobacteraceae</taxon>
        <taxon>Sphaerobacter</taxon>
    </lineage>
</organism>
<dbReference type="KEGG" id="sti:Sthe_3431"/>
<dbReference type="EMBL" id="CP001824">
    <property type="protein sequence ID" value="ACZ40830.1"/>
    <property type="molecule type" value="Genomic_DNA"/>
</dbReference>
<evidence type="ECO:0000313" key="1">
    <source>
        <dbReference type="EMBL" id="ACZ40830.1"/>
    </source>
</evidence>
<protein>
    <submittedName>
        <fullName evidence="1">CRISPR-associated protein Cas2</fullName>
    </submittedName>
</protein>
<dbReference type="InParanoid" id="D1CAI7"/>
<accession>D1CAI7</accession>
<proteinExistence type="predicted"/>
<keyword evidence="2" id="KW-1185">Reference proteome</keyword>
<dbReference type="CDD" id="cd09755">
    <property type="entry name" value="Cas2_I-E"/>
    <property type="match status" value="1"/>
</dbReference>
<sequence length="92" mass="10292">MVVMILERVPRSLRGELTRWMLEPKAGVFVGTMSALVRDKLWEKACASMKGGAGMLIYSSNTEQGFVVRFWGNLGREVVDFDGLTLIRVPSE</sequence>
<dbReference type="Gene3D" id="3.30.70.240">
    <property type="match status" value="1"/>
</dbReference>
<gene>
    <name evidence="1" type="ordered locus">Sthe_3431</name>
</gene>
<dbReference type="HOGENOM" id="CLU_151313_0_0_0"/>
<name>D1CAI7_SPHTD</name>
<evidence type="ECO:0000313" key="2">
    <source>
        <dbReference type="Proteomes" id="UP000002027"/>
    </source>
</evidence>